<dbReference type="CDD" id="cd03293">
    <property type="entry name" value="ABC_NrtD_SsuB_transporters"/>
    <property type="match status" value="1"/>
</dbReference>
<evidence type="ECO:0000313" key="5">
    <source>
        <dbReference type="EMBL" id="SVA96084.1"/>
    </source>
</evidence>
<evidence type="ECO:0000259" key="4">
    <source>
        <dbReference type="PROSITE" id="PS50893"/>
    </source>
</evidence>
<dbReference type="InterPro" id="IPR027417">
    <property type="entry name" value="P-loop_NTPase"/>
</dbReference>
<dbReference type="PANTHER" id="PTHR42788:SF13">
    <property type="entry name" value="ALIPHATIC SULFONATES IMPORT ATP-BINDING PROTEIN SSUB"/>
    <property type="match status" value="1"/>
</dbReference>
<dbReference type="InterPro" id="IPR050166">
    <property type="entry name" value="ABC_transporter_ATP-bind"/>
</dbReference>
<dbReference type="SUPFAM" id="SSF52540">
    <property type="entry name" value="P-loop containing nucleoside triphosphate hydrolases"/>
    <property type="match status" value="1"/>
</dbReference>
<dbReference type="PROSITE" id="PS50893">
    <property type="entry name" value="ABC_TRANSPORTER_2"/>
    <property type="match status" value="1"/>
</dbReference>
<dbReference type="PANTHER" id="PTHR42788">
    <property type="entry name" value="TAURINE IMPORT ATP-BINDING PROTEIN-RELATED"/>
    <property type="match status" value="1"/>
</dbReference>
<protein>
    <recommendedName>
        <fullName evidence="4">ABC transporter domain-containing protein</fullName>
    </recommendedName>
</protein>
<evidence type="ECO:0000256" key="2">
    <source>
        <dbReference type="ARBA" id="ARBA00022741"/>
    </source>
</evidence>
<gene>
    <name evidence="5" type="ORF">METZ01_LOCUS148938</name>
</gene>
<dbReference type="InterPro" id="IPR003439">
    <property type="entry name" value="ABC_transporter-like_ATP-bd"/>
</dbReference>
<keyword evidence="3" id="KW-0067">ATP-binding</keyword>
<proteinExistence type="predicted"/>
<dbReference type="GO" id="GO:0016887">
    <property type="term" value="F:ATP hydrolysis activity"/>
    <property type="evidence" value="ECO:0007669"/>
    <property type="project" value="InterPro"/>
</dbReference>
<dbReference type="InterPro" id="IPR017871">
    <property type="entry name" value="ABC_transporter-like_CS"/>
</dbReference>
<organism evidence="5">
    <name type="scientific">marine metagenome</name>
    <dbReference type="NCBI Taxonomy" id="408172"/>
    <lineage>
        <taxon>unclassified sequences</taxon>
        <taxon>metagenomes</taxon>
        <taxon>ecological metagenomes</taxon>
    </lineage>
</organism>
<dbReference type="Pfam" id="PF00005">
    <property type="entry name" value="ABC_tran"/>
    <property type="match status" value="1"/>
</dbReference>
<dbReference type="GO" id="GO:0005524">
    <property type="term" value="F:ATP binding"/>
    <property type="evidence" value="ECO:0007669"/>
    <property type="project" value="UniProtKB-KW"/>
</dbReference>
<dbReference type="AlphaFoldDB" id="A0A382A3Z0"/>
<keyword evidence="1" id="KW-0813">Transport</keyword>
<dbReference type="Gene3D" id="3.40.50.300">
    <property type="entry name" value="P-loop containing nucleotide triphosphate hydrolases"/>
    <property type="match status" value="1"/>
</dbReference>
<sequence>MDNYLTINNLAKTYQSENETIIALENINFNVNRGEFITIAGPSGCGKSTLLHLIADLIKPSSGTVEINNYETNNNQLSNLGLVFQKPILFPWYSVIDNILFPLVLLGQKRGGRERAMELIELSGIKGFEEKWPHELSGGMQQRASICRALISNPSLLLMDEPFSSIDALTRLKLILDLQRIWEEKKITIIFVTHNIEEAVTLGDRVLVLSARPGSLVWEEKINLPRPRNRKSISAKEFQNHCSVIYEKLGL</sequence>
<evidence type="ECO:0000256" key="1">
    <source>
        <dbReference type="ARBA" id="ARBA00022448"/>
    </source>
</evidence>
<dbReference type="InterPro" id="IPR003593">
    <property type="entry name" value="AAA+_ATPase"/>
</dbReference>
<feature type="domain" description="ABC transporter" evidence="4">
    <location>
        <begin position="5"/>
        <end position="236"/>
    </location>
</feature>
<keyword evidence="2" id="KW-0547">Nucleotide-binding</keyword>
<dbReference type="SMART" id="SM00382">
    <property type="entry name" value="AAA"/>
    <property type="match status" value="1"/>
</dbReference>
<name>A0A382A3Z0_9ZZZZ</name>
<reference evidence="5" key="1">
    <citation type="submission" date="2018-05" db="EMBL/GenBank/DDBJ databases">
        <authorList>
            <person name="Lanie J.A."/>
            <person name="Ng W.-L."/>
            <person name="Kazmierczak K.M."/>
            <person name="Andrzejewski T.M."/>
            <person name="Davidsen T.M."/>
            <person name="Wayne K.J."/>
            <person name="Tettelin H."/>
            <person name="Glass J.I."/>
            <person name="Rusch D."/>
            <person name="Podicherti R."/>
            <person name="Tsui H.-C.T."/>
            <person name="Winkler M.E."/>
        </authorList>
    </citation>
    <scope>NUCLEOTIDE SEQUENCE</scope>
</reference>
<evidence type="ECO:0000256" key="3">
    <source>
        <dbReference type="ARBA" id="ARBA00022840"/>
    </source>
</evidence>
<dbReference type="EMBL" id="UINC01023764">
    <property type="protein sequence ID" value="SVA96084.1"/>
    <property type="molecule type" value="Genomic_DNA"/>
</dbReference>
<accession>A0A382A3Z0</accession>
<dbReference type="PROSITE" id="PS00211">
    <property type="entry name" value="ABC_TRANSPORTER_1"/>
    <property type="match status" value="1"/>
</dbReference>